<evidence type="ECO:0000256" key="3">
    <source>
        <dbReference type="ARBA" id="ARBA00022723"/>
    </source>
</evidence>
<dbReference type="GO" id="GO:0000721">
    <property type="term" value="F:(R,R)-butanediol dehydrogenase activity"/>
    <property type="evidence" value="ECO:0007669"/>
    <property type="project" value="TreeGrafter"/>
</dbReference>
<sequence>MRAARFHGPGDIRIERIARPPLRGGAVEIRVEWCGICGTDLHEFTDGPIFCPTPDDPHPLTGETSPVVLGHEFTGIVTAIGDGVHGVANGERVAVEPRLVCGTCDACRRGLRNCCASAATIGLAGGGGGLAEYVVVDADLVFPFGELGAEAGALVEPLAVAYHAIRQSGFEAGDTVVVFGAGPIGLLVLAVLRALGAGPVVVVEPTATRRAHAEAGGAAAVLDPRVDDVAGGIAALTGGDGVAVAFDCAGVDATLQGCLDAVRAGGTVVNVAIRGRPATVDLLPLVLKEVRLVGTICYAGDHASVIELLRAGRLDVGHLVTARIGLDDLVDGGLRALLDDHGAQVKILVSPAAGATGASEETT</sequence>
<accession>A0A7J5BVA9</accession>
<evidence type="ECO:0000313" key="9">
    <source>
        <dbReference type="Proteomes" id="UP000467240"/>
    </source>
</evidence>
<comment type="similarity">
    <text evidence="2 6">Belongs to the zinc-containing alcohol dehydrogenase family.</text>
</comment>
<evidence type="ECO:0000256" key="4">
    <source>
        <dbReference type="ARBA" id="ARBA00022833"/>
    </source>
</evidence>
<feature type="domain" description="Enoyl reductase (ER)" evidence="7">
    <location>
        <begin position="8"/>
        <end position="349"/>
    </location>
</feature>
<evidence type="ECO:0000256" key="2">
    <source>
        <dbReference type="ARBA" id="ARBA00008072"/>
    </source>
</evidence>
<keyword evidence="4 6" id="KW-0862">Zinc</keyword>
<dbReference type="PROSITE" id="PS00059">
    <property type="entry name" value="ADH_ZINC"/>
    <property type="match status" value="1"/>
</dbReference>
<dbReference type="GO" id="GO:0005737">
    <property type="term" value="C:cytoplasm"/>
    <property type="evidence" value="ECO:0007669"/>
    <property type="project" value="TreeGrafter"/>
</dbReference>
<keyword evidence="5" id="KW-0560">Oxidoreductase</keyword>
<dbReference type="InterPro" id="IPR011032">
    <property type="entry name" value="GroES-like_sf"/>
</dbReference>
<dbReference type="PANTHER" id="PTHR43161:SF23">
    <property type="entry name" value="(R,R)-BUTANEDIOL DEHYDROGENASE-RELATED"/>
    <property type="match status" value="1"/>
</dbReference>
<evidence type="ECO:0000313" key="8">
    <source>
        <dbReference type="EMBL" id="KAB1658064.1"/>
    </source>
</evidence>
<dbReference type="Pfam" id="PF00107">
    <property type="entry name" value="ADH_zinc_N"/>
    <property type="match status" value="1"/>
</dbReference>
<evidence type="ECO:0000259" key="7">
    <source>
        <dbReference type="SMART" id="SM00829"/>
    </source>
</evidence>
<dbReference type="OrthoDB" id="9797931at2"/>
<dbReference type="PANTHER" id="PTHR43161">
    <property type="entry name" value="SORBITOL DEHYDROGENASE"/>
    <property type="match status" value="1"/>
</dbReference>
<proteinExistence type="inferred from homology"/>
<dbReference type="InterPro" id="IPR036291">
    <property type="entry name" value="NAD(P)-bd_dom_sf"/>
</dbReference>
<name>A0A7J5BVA9_9MICO</name>
<dbReference type="Proteomes" id="UP000467240">
    <property type="component" value="Unassembled WGS sequence"/>
</dbReference>
<keyword evidence="9" id="KW-1185">Reference proteome</keyword>
<keyword evidence="3 6" id="KW-0479">Metal-binding</keyword>
<dbReference type="GO" id="GO:0034079">
    <property type="term" value="P:butanediol biosynthetic process"/>
    <property type="evidence" value="ECO:0007669"/>
    <property type="project" value="TreeGrafter"/>
</dbReference>
<evidence type="ECO:0000256" key="1">
    <source>
        <dbReference type="ARBA" id="ARBA00001947"/>
    </source>
</evidence>
<dbReference type="CDD" id="cd08233">
    <property type="entry name" value="butanediol_DH_like"/>
    <property type="match status" value="1"/>
</dbReference>
<evidence type="ECO:0000256" key="6">
    <source>
        <dbReference type="RuleBase" id="RU361277"/>
    </source>
</evidence>
<reference evidence="8 9" key="1">
    <citation type="submission" date="2019-09" db="EMBL/GenBank/DDBJ databases">
        <title>Phylogeny of genus Pseudoclavibacter and closely related genus.</title>
        <authorList>
            <person name="Li Y."/>
        </authorList>
    </citation>
    <scope>NUCLEOTIDE SEQUENCE [LARGE SCALE GENOMIC DNA]</scope>
    <source>
        <strain evidence="8 9">DSM 23821</strain>
    </source>
</reference>
<organism evidence="8 9">
    <name type="scientific">Pseudoclavibacter chungangensis</name>
    <dbReference type="NCBI Taxonomy" id="587635"/>
    <lineage>
        <taxon>Bacteria</taxon>
        <taxon>Bacillati</taxon>
        <taxon>Actinomycetota</taxon>
        <taxon>Actinomycetes</taxon>
        <taxon>Micrococcales</taxon>
        <taxon>Microbacteriaceae</taxon>
        <taxon>Pseudoclavibacter</taxon>
    </lineage>
</organism>
<dbReference type="InterPro" id="IPR020843">
    <property type="entry name" value="ER"/>
</dbReference>
<dbReference type="SMART" id="SM00829">
    <property type="entry name" value="PKS_ER"/>
    <property type="match status" value="1"/>
</dbReference>
<dbReference type="AlphaFoldDB" id="A0A7J5BVA9"/>
<dbReference type="EMBL" id="WBJZ01000007">
    <property type="protein sequence ID" value="KAB1658064.1"/>
    <property type="molecule type" value="Genomic_DNA"/>
</dbReference>
<dbReference type="InterPro" id="IPR002328">
    <property type="entry name" value="ADH_Zn_CS"/>
</dbReference>
<comment type="cofactor">
    <cofactor evidence="1 6">
        <name>Zn(2+)</name>
        <dbReference type="ChEBI" id="CHEBI:29105"/>
    </cofactor>
</comment>
<dbReference type="Gene3D" id="3.40.50.720">
    <property type="entry name" value="NAD(P)-binding Rossmann-like Domain"/>
    <property type="match status" value="1"/>
</dbReference>
<dbReference type="Pfam" id="PF08240">
    <property type="entry name" value="ADH_N"/>
    <property type="match status" value="1"/>
</dbReference>
<comment type="caution">
    <text evidence="8">The sequence shown here is derived from an EMBL/GenBank/DDBJ whole genome shotgun (WGS) entry which is preliminary data.</text>
</comment>
<dbReference type="InterPro" id="IPR013149">
    <property type="entry name" value="ADH-like_C"/>
</dbReference>
<protein>
    <submittedName>
        <fullName evidence="8">2,3-butanediol dehydrogenase</fullName>
    </submittedName>
</protein>
<dbReference type="InterPro" id="IPR013154">
    <property type="entry name" value="ADH-like_N"/>
</dbReference>
<evidence type="ECO:0000256" key="5">
    <source>
        <dbReference type="ARBA" id="ARBA00023002"/>
    </source>
</evidence>
<gene>
    <name evidence="8" type="ORF">F8O01_07055</name>
</gene>
<dbReference type="Gene3D" id="3.90.180.10">
    <property type="entry name" value="Medium-chain alcohol dehydrogenases, catalytic domain"/>
    <property type="match status" value="1"/>
</dbReference>
<dbReference type="GO" id="GO:0008270">
    <property type="term" value="F:zinc ion binding"/>
    <property type="evidence" value="ECO:0007669"/>
    <property type="project" value="InterPro"/>
</dbReference>
<dbReference type="SUPFAM" id="SSF51735">
    <property type="entry name" value="NAD(P)-binding Rossmann-fold domains"/>
    <property type="match status" value="1"/>
</dbReference>
<dbReference type="SUPFAM" id="SSF50129">
    <property type="entry name" value="GroES-like"/>
    <property type="match status" value="1"/>
</dbReference>